<protein>
    <submittedName>
        <fullName evidence="1">Uncharacterized protein</fullName>
    </submittedName>
</protein>
<gene>
    <name evidence="1" type="ORF">ACCO45_005664</name>
</gene>
<evidence type="ECO:0000313" key="1">
    <source>
        <dbReference type="EMBL" id="KAL3960547.1"/>
    </source>
</evidence>
<evidence type="ECO:0000313" key="2">
    <source>
        <dbReference type="Proteomes" id="UP001638806"/>
    </source>
</evidence>
<dbReference type="Proteomes" id="UP001638806">
    <property type="component" value="Unassembled WGS sequence"/>
</dbReference>
<proteinExistence type="predicted"/>
<accession>A0ACC4DW22</accession>
<organism evidence="1 2">
    <name type="scientific">Purpureocillium lilacinum</name>
    <name type="common">Paecilomyces lilacinus</name>
    <dbReference type="NCBI Taxonomy" id="33203"/>
    <lineage>
        <taxon>Eukaryota</taxon>
        <taxon>Fungi</taxon>
        <taxon>Dikarya</taxon>
        <taxon>Ascomycota</taxon>
        <taxon>Pezizomycotina</taxon>
        <taxon>Sordariomycetes</taxon>
        <taxon>Hypocreomycetidae</taxon>
        <taxon>Hypocreales</taxon>
        <taxon>Ophiocordycipitaceae</taxon>
        <taxon>Purpureocillium</taxon>
    </lineage>
</organism>
<keyword evidence="2" id="KW-1185">Reference proteome</keyword>
<name>A0ACC4DW22_PURLI</name>
<sequence length="339" mass="37670">MVDGMGQRRLHISRQQFAGGTGIDLAAADHLQEFRRQRASRRAWGAAAGRPGECHVLTRGVTGETSIEMAHVNARCLVRAAGEILGRRRCCDWKADDKPRRCIRSLRRLALSTGSGSRQPGYRLFDDVDVDSSRSLCLLLRGVHRRRSRVGLEGWGGLWNTERAMIWAKLDDIKRQSRSFRRRQDVDDPVTAVKGSREPSSDGLQLPEACMPLRRYGRAGAARAAPAFHVKAGRWEGLAKHSRWAAPAFGPPYRVLCTRVLLRASVGTGSSRISKSTHQTTTADSSSQPADITSTTQPDAEHRCVRLNNAYLLRPAVRMTLAINERPRTLAQQTEINYG</sequence>
<comment type="caution">
    <text evidence="1">The sequence shown here is derived from an EMBL/GenBank/DDBJ whole genome shotgun (WGS) entry which is preliminary data.</text>
</comment>
<dbReference type="EMBL" id="JBGNUJ010000004">
    <property type="protein sequence ID" value="KAL3960547.1"/>
    <property type="molecule type" value="Genomic_DNA"/>
</dbReference>
<reference evidence="1" key="1">
    <citation type="submission" date="2024-12" db="EMBL/GenBank/DDBJ databases">
        <title>Comparative genomics and development of molecular markers within Purpureocillium lilacinum and among Purpureocillium species.</title>
        <authorList>
            <person name="Yeh Z.-Y."/>
            <person name="Ni N.-T."/>
            <person name="Lo P.-H."/>
            <person name="Mushyakhwo K."/>
            <person name="Lin C.-F."/>
            <person name="Nai Y.-S."/>
        </authorList>
    </citation>
    <scope>NUCLEOTIDE SEQUENCE</scope>
    <source>
        <strain evidence="1">NCHU-NPUST-175</strain>
    </source>
</reference>